<name>A0A6A6TKF5_9PLEO</name>
<evidence type="ECO:0008006" key="3">
    <source>
        <dbReference type="Google" id="ProtNLM"/>
    </source>
</evidence>
<evidence type="ECO:0000313" key="2">
    <source>
        <dbReference type="Proteomes" id="UP000799324"/>
    </source>
</evidence>
<dbReference type="Proteomes" id="UP000799324">
    <property type="component" value="Unassembled WGS sequence"/>
</dbReference>
<gene>
    <name evidence="1" type="ORF">K491DRAFT_688269</name>
</gene>
<reference evidence="1" key="1">
    <citation type="journal article" date="2020" name="Stud. Mycol.">
        <title>101 Dothideomycetes genomes: a test case for predicting lifestyles and emergence of pathogens.</title>
        <authorList>
            <person name="Haridas S."/>
            <person name="Albert R."/>
            <person name="Binder M."/>
            <person name="Bloem J."/>
            <person name="Labutti K."/>
            <person name="Salamov A."/>
            <person name="Andreopoulos B."/>
            <person name="Baker S."/>
            <person name="Barry K."/>
            <person name="Bills G."/>
            <person name="Bluhm B."/>
            <person name="Cannon C."/>
            <person name="Castanera R."/>
            <person name="Culley D."/>
            <person name="Daum C."/>
            <person name="Ezra D."/>
            <person name="Gonzalez J."/>
            <person name="Henrissat B."/>
            <person name="Kuo A."/>
            <person name="Liang C."/>
            <person name="Lipzen A."/>
            <person name="Lutzoni F."/>
            <person name="Magnuson J."/>
            <person name="Mondo S."/>
            <person name="Nolan M."/>
            <person name="Ohm R."/>
            <person name="Pangilinan J."/>
            <person name="Park H.-J."/>
            <person name="Ramirez L."/>
            <person name="Alfaro M."/>
            <person name="Sun H."/>
            <person name="Tritt A."/>
            <person name="Yoshinaga Y."/>
            <person name="Zwiers L.-H."/>
            <person name="Turgeon B."/>
            <person name="Goodwin S."/>
            <person name="Spatafora J."/>
            <person name="Crous P."/>
            <person name="Grigoriev I."/>
        </authorList>
    </citation>
    <scope>NUCLEOTIDE SEQUENCE</scope>
    <source>
        <strain evidence="1">CBS 122681</strain>
    </source>
</reference>
<keyword evidence="2" id="KW-1185">Reference proteome</keyword>
<protein>
    <recommendedName>
        <fullName evidence="3">RNase H type-1 domain-containing protein</fullName>
    </recommendedName>
</protein>
<sequence>MSHLRHTTPVAPRLSLVLHTAVDFVPLQGIGIGIVQRAPTGAARNNIIPTEKRQYSVKRSQFSAENVKTRERAYMFAILHAMGLARGTIKRRCTTTLRIQKVTVLCDSSTVVDLINFHREHGPKSLESVISTNDRAIIKRVLTGIRELSRRGVDVAIAEDGQESSSKETIKAKTMARQKGRKACRSRRQVQQTALIETEAAGNQTGIGVA</sequence>
<dbReference type="OrthoDB" id="5421503at2759"/>
<dbReference type="AlphaFoldDB" id="A0A6A6TKF5"/>
<organism evidence="1 2">
    <name type="scientific">Lophiostoma macrostomum CBS 122681</name>
    <dbReference type="NCBI Taxonomy" id="1314788"/>
    <lineage>
        <taxon>Eukaryota</taxon>
        <taxon>Fungi</taxon>
        <taxon>Dikarya</taxon>
        <taxon>Ascomycota</taxon>
        <taxon>Pezizomycotina</taxon>
        <taxon>Dothideomycetes</taxon>
        <taxon>Pleosporomycetidae</taxon>
        <taxon>Pleosporales</taxon>
        <taxon>Lophiostomataceae</taxon>
        <taxon>Lophiostoma</taxon>
    </lineage>
</organism>
<dbReference type="EMBL" id="MU004299">
    <property type="protein sequence ID" value="KAF2660515.1"/>
    <property type="molecule type" value="Genomic_DNA"/>
</dbReference>
<evidence type="ECO:0000313" key="1">
    <source>
        <dbReference type="EMBL" id="KAF2660515.1"/>
    </source>
</evidence>
<proteinExistence type="predicted"/>
<accession>A0A6A6TKF5</accession>